<dbReference type="GO" id="GO:0016020">
    <property type="term" value="C:membrane"/>
    <property type="evidence" value="ECO:0007669"/>
    <property type="project" value="TreeGrafter"/>
</dbReference>
<dbReference type="PANTHER" id="PTHR48055">
    <property type="entry name" value="LEUCINE-RICH REPEAT RECEPTOR PROTEIN KINASE EMS1"/>
    <property type="match status" value="1"/>
</dbReference>
<dbReference type="SMR" id="A0A371EK11"/>
<dbReference type="STRING" id="157652.A0A371EK11"/>
<dbReference type="SUPFAM" id="SSF56112">
    <property type="entry name" value="Protein kinase-like (PK-like)"/>
    <property type="match status" value="1"/>
</dbReference>
<evidence type="ECO:0000313" key="1">
    <source>
        <dbReference type="EMBL" id="RDX66390.1"/>
    </source>
</evidence>
<dbReference type="AlphaFoldDB" id="A0A371EK11"/>
<accession>A0A371EK11</accession>
<protein>
    <submittedName>
        <fullName evidence="1">Receptor kinase-like protein Xa21</fullName>
    </submittedName>
</protein>
<name>A0A371EK11_MUCPR</name>
<gene>
    <name evidence="1" type="primary">XA21</name>
    <name evidence="1" type="ORF">CR513_54845</name>
</gene>
<dbReference type="GO" id="GO:0016301">
    <property type="term" value="F:kinase activity"/>
    <property type="evidence" value="ECO:0007669"/>
    <property type="project" value="UniProtKB-KW"/>
</dbReference>
<sequence>MSFEVSTYGDVYSFGILMLEMLTGRRPTDEMFEDGQNLRNFVAVSFSDNLLQILDQRLILTNEATSLEGKNWNLNANVHKCLVSLFEIGLACSMESPKERMDVVDVTKELNRIKKAFVLGE</sequence>
<reference evidence="1" key="1">
    <citation type="submission" date="2018-05" db="EMBL/GenBank/DDBJ databases">
        <title>Draft genome of Mucuna pruriens seed.</title>
        <authorList>
            <person name="Nnadi N.E."/>
            <person name="Vos R."/>
            <person name="Hasami M.H."/>
            <person name="Devisetty U.K."/>
            <person name="Aguiy J.C."/>
        </authorList>
    </citation>
    <scope>NUCLEOTIDE SEQUENCE [LARGE SCALE GENOMIC DNA]</scope>
    <source>
        <strain evidence="1">JCA_2017</strain>
    </source>
</reference>
<dbReference type="Proteomes" id="UP000257109">
    <property type="component" value="Unassembled WGS sequence"/>
</dbReference>
<dbReference type="InterPro" id="IPR051564">
    <property type="entry name" value="LRR_receptor-like_kinase"/>
</dbReference>
<dbReference type="Gene3D" id="1.10.510.10">
    <property type="entry name" value="Transferase(Phosphotransferase) domain 1"/>
    <property type="match status" value="1"/>
</dbReference>
<keyword evidence="2" id="KW-1185">Reference proteome</keyword>
<dbReference type="InterPro" id="IPR011009">
    <property type="entry name" value="Kinase-like_dom_sf"/>
</dbReference>
<dbReference type="EMBL" id="QJKJ01013455">
    <property type="protein sequence ID" value="RDX66390.1"/>
    <property type="molecule type" value="Genomic_DNA"/>
</dbReference>
<dbReference type="OrthoDB" id="1103805at2759"/>
<comment type="caution">
    <text evidence="1">The sequence shown here is derived from an EMBL/GenBank/DDBJ whole genome shotgun (WGS) entry which is preliminary data.</text>
</comment>
<organism evidence="1 2">
    <name type="scientific">Mucuna pruriens</name>
    <name type="common">Velvet bean</name>
    <name type="synonym">Dolichos pruriens</name>
    <dbReference type="NCBI Taxonomy" id="157652"/>
    <lineage>
        <taxon>Eukaryota</taxon>
        <taxon>Viridiplantae</taxon>
        <taxon>Streptophyta</taxon>
        <taxon>Embryophyta</taxon>
        <taxon>Tracheophyta</taxon>
        <taxon>Spermatophyta</taxon>
        <taxon>Magnoliopsida</taxon>
        <taxon>eudicotyledons</taxon>
        <taxon>Gunneridae</taxon>
        <taxon>Pentapetalae</taxon>
        <taxon>rosids</taxon>
        <taxon>fabids</taxon>
        <taxon>Fabales</taxon>
        <taxon>Fabaceae</taxon>
        <taxon>Papilionoideae</taxon>
        <taxon>50 kb inversion clade</taxon>
        <taxon>NPAAA clade</taxon>
        <taxon>indigoferoid/millettioid clade</taxon>
        <taxon>Phaseoleae</taxon>
        <taxon>Mucuna</taxon>
    </lineage>
</organism>
<proteinExistence type="predicted"/>
<dbReference type="PANTHER" id="PTHR48055:SF55">
    <property type="entry name" value="PROTEIN KINASE DOMAIN-CONTAINING PROTEIN"/>
    <property type="match status" value="1"/>
</dbReference>
<feature type="non-terminal residue" evidence="1">
    <location>
        <position position="121"/>
    </location>
</feature>
<evidence type="ECO:0000313" key="2">
    <source>
        <dbReference type="Proteomes" id="UP000257109"/>
    </source>
</evidence>